<organism evidence="1 2">
    <name type="scientific">Anaerovirgula multivorans</name>
    <dbReference type="NCBI Taxonomy" id="312168"/>
    <lineage>
        <taxon>Bacteria</taxon>
        <taxon>Bacillati</taxon>
        <taxon>Bacillota</taxon>
        <taxon>Clostridia</taxon>
        <taxon>Peptostreptococcales</taxon>
        <taxon>Natronincolaceae</taxon>
        <taxon>Anaerovirgula</taxon>
    </lineage>
</organism>
<dbReference type="RefSeq" id="WP_089282591.1">
    <property type="nucleotide sequence ID" value="NZ_FZOJ01000007.1"/>
</dbReference>
<proteinExistence type="predicted"/>
<sequence length="99" mass="11466">MKSDFALYKYGLTIAQKYVDPFARIIEQGVEEGVFNVEFLCETTDILLRAVTSVPQSMFFNEYMEDKTKSLKYKASFEAIMARVLGIDSKEIRIYPKMD</sequence>
<name>A0A239DAT3_9FIRM</name>
<keyword evidence="2" id="KW-1185">Reference proteome</keyword>
<dbReference type="AlphaFoldDB" id="A0A239DAT3"/>
<gene>
    <name evidence="1" type="ORF">SAMN05446037_100781</name>
</gene>
<dbReference type="Gene3D" id="1.10.357.10">
    <property type="entry name" value="Tetracycline Repressor, domain 2"/>
    <property type="match status" value="1"/>
</dbReference>
<accession>A0A239DAT3</accession>
<dbReference type="Proteomes" id="UP000198304">
    <property type="component" value="Unassembled WGS sequence"/>
</dbReference>
<protein>
    <submittedName>
        <fullName evidence="1">Uncharacterized protein</fullName>
    </submittedName>
</protein>
<reference evidence="1 2" key="1">
    <citation type="submission" date="2017-06" db="EMBL/GenBank/DDBJ databases">
        <authorList>
            <person name="Kim H.J."/>
            <person name="Triplett B.A."/>
        </authorList>
    </citation>
    <scope>NUCLEOTIDE SEQUENCE [LARGE SCALE GENOMIC DNA]</scope>
    <source>
        <strain evidence="1 2">SCA</strain>
    </source>
</reference>
<evidence type="ECO:0000313" key="1">
    <source>
        <dbReference type="EMBL" id="SNS29377.1"/>
    </source>
</evidence>
<evidence type="ECO:0000313" key="2">
    <source>
        <dbReference type="Proteomes" id="UP000198304"/>
    </source>
</evidence>
<dbReference type="OrthoDB" id="9814200at2"/>
<dbReference type="EMBL" id="FZOJ01000007">
    <property type="protein sequence ID" value="SNS29377.1"/>
    <property type="molecule type" value="Genomic_DNA"/>
</dbReference>